<dbReference type="EMBL" id="JABEVQ010000003">
    <property type="protein sequence ID" value="NWN91139.1"/>
    <property type="molecule type" value="Genomic_DNA"/>
</dbReference>
<evidence type="ECO:0000313" key="3">
    <source>
        <dbReference type="Proteomes" id="UP000536442"/>
    </source>
</evidence>
<evidence type="ECO:0000313" key="2">
    <source>
        <dbReference type="EMBL" id="NWN91139.1"/>
    </source>
</evidence>
<protein>
    <recommendedName>
        <fullName evidence="4">Sulfatase-modifying factor enzyme domain-containing protein</fullName>
    </recommendedName>
</protein>
<dbReference type="SUPFAM" id="SSF56436">
    <property type="entry name" value="C-type lectin-like"/>
    <property type="match status" value="1"/>
</dbReference>
<feature type="signal peptide" evidence="1">
    <location>
        <begin position="1"/>
        <end position="28"/>
    </location>
</feature>
<organism evidence="2 3">
    <name type="scientific">Marinobacter adhaerens</name>
    <dbReference type="NCBI Taxonomy" id="1033846"/>
    <lineage>
        <taxon>Bacteria</taxon>
        <taxon>Pseudomonadati</taxon>
        <taxon>Pseudomonadota</taxon>
        <taxon>Gammaproteobacteria</taxon>
        <taxon>Pseudomonadales</taxon>
        <taxon>Marinobacteraceae</taxon>
        <taxon>Marinobacter</taxon>
    </lineage>
</organism>
<reference evidence="2 3" key="1">
    <citation type="submission" date="2020-03" db="EMBL/GenBank/DDBJ databases">
        <title>Metagenomic, metatranscriptomic, and metabolomic analyses revealed the key microbes and metabolic features during the fermentation of ganjang, Korean traditional soy sauce.</title>
        <authorList>
            <person name="Chun B.H."/>
            <person name="Jeon C.O."/>
        </authorList>
    </citation>
    <scope>NUCLEOTIDE SEQUENCE [LARGE SCALE GENOMIC DNA]</scope>
    <source>
        <strain evidence="2 3">KG14</strain>
    </source>
</reference>
<dbReference type="Proteomes" id="UP000536442">
    <property type="component" value="Unassembled WGS sequence"/>
</dbReference>
<dbReference type="InterPro" id="IPR042095">
    <property type="entry name" value="SUMF_sf"/>
</dbReference>
<dbReference type="Gene3D" id="3.90.1580.10">
    <property type="entry name" value="paralog of FGE (formylglycine-generating enzyme)"/>
    <property type="match status" value="1"/>
</dbReference>
<keyword evidence="1" id="KW-0732">Signal</keyword>
<dbReference type="InterPro" id="IPR016187">
    <property type="entry name" value="CTDL_fold"/>
</dbReference>
<evidence type="ECO:0008006" key="4">
    <source>
        <dbReference type="Google" id="ProtNLM"/>
    </source>
</evidence>
<keyword evidence="3" id="KW-1185">Reference proteome</keyword>
<name>A0A851HMU3_9GAMM</name>
<evidence type="ECO:0000256" key="1">
    <source>
        <dbReference type="SAM" id="SignalP"/>
    </source>
</evidence>
<feature type="chain" id="PRO_5032609981" description="Sulfatase-modifying factor enzyme domain-containing protein" evidence="1">
    <location>
        <begin position="29"/>
        <end position="94"/>
    </location>
</feature>
<gene>
    <name evidence="2" type="ORF">HLV39_06505</name>
</gene>
<sequence length="94" mass="10271">MLRKQTMRLLTAASELLLLALLAGCSSPEPPSEQEIAEVLSDARRNLVFVKGGEFWLGDVGNEAGVLFNPIADDNKPPKRIELDGFSMLKTEVT</sequence>
<accession>A0A851HMU3</accession>
<comment type="caution">
    <text evidence="2">The sequence shown here is derived from an EMBL/GenBank/DDBJ whole genome shotgun (WGS) entry which is preliminary data.</text>
</comment>
<proteinExistence type="predicted"/>
<dbReference type="AlphaFoldDB" id="A0A851HMU3"/>